<evidence type="ECO:0000256" key="17">
    <source>
        <dbReference type="ARBA" id="ARBA00023166"/>
    </source>
</evidence>
<keyword evidence="11 21" id="KW-0560">Oxidoreductase</keyword>
<comment type="similarity">
    <text evidence="3 21">Belongs to the cytochrome P450 family.</text>
</comment>
<dbReference type="GO" id="GO:0006700">
    <property type="term" value="P:C21-steroid hormone biosynthetic process"/>
    <property type="evidence" value="ECO:0007669"/>
    <property type="project" value="TreeGrafter"/>
</dbReference>
<comment type="subcellular location">
    <subcellularLocation>
        <location evidence="22">Mitochondrion inner membrane</location>
        <topology evidence="22">Peripheral membrane protein</topology>
    </subcellularLocation>
    <text evidence="22">Localizes to the matrix side of the mitochondrion inner membrane.</text>
</comment>
<comment type="cofactor">
    <cofactor evidence="1 20 22">
        <name>heme</name>
        <dbReference type="ChEBI" id="CHEBI:30413"/>
    </cofactor>
</comment>
<proteinExistence type="inferred from homology"/>
<dbReference type="Pfam" id="PF00067">
    <property type="entry name" value="p450"/>
    <property type="match status" value="1"/>
</dbReference>
<keyword evidence="12 20" id="KW-0408">Iron</keyword>
<dbReference type="AlphaFoldDB" id="A0A3P8VCX4"/>
<reference evidence="23" key="3">
    <citation type="submission" date="2025-09" db="UniProtKB">
        <authorList>
            <consortium name="Ensembl"/>
        </authorList>
    </citation>
    <scope>IDENTIFICATION</scope>
</reference>
<evidence type="ECO:0000256" key="19">
    <source>
        <dbReference type="ARBA" id="ARBA00023250"/>
    </source>
</evidence>
<dbReference type="PANTHER" id="PTHR24279">
    <property type="entry name" value="CYTOCHROME P450"/>
    <property type="match status" value="1"/>
</dbReference>
<evidence type="ECO:0000256" key="14">
    <source>
        <dbReference type="ARBA" id="ARBA00023098"/>
    </source>
</evidence>
<comment type="pathway">
    <text evidence="2 22">Lipid metabolism; C21-steroid hormone metabolism.</text>
</comment>
<keyword evidence="19 22" id="KW-0755">Steroidogenesis</keyword>
<evidence type="ECO:0000256" key="3">
    <source>
        <dbReference type="ARBA" id="ARBA00010617"/>
    </source>
</evidence>
<dbReference type="GO" id="GO:0008203">
    <property type="term" value="P:cholesterol metabolic process"/>
    <property type="evidence" value="ECO:0007669"/>
    <property type="project" value="UniProtKB-KW"/>
</dbReference>
<reference evidence="23 24" key="1">
    <citation type="journal article" date="2014" name="Nat. Genet.">
        <title>Whole-genome sequence of a flatfish provides insights into ZW sex chromosome evolution and adaptation to a benthic lifestyle.</title>
        <authorList>
            <person name="Chen S."/>
            <person name="Zhang G."/>
            <person name="Shao C."/>
            <person name="Huang Q."/>
            <person name="Liu G."/>
            <person name="Zhang P."/>
            <person name="Song W."/>
            <person name="An N."/>
            <person name="Chalopin D."/>
            <person name="Volff J.N."/>
            <person name="Hong Y."/>
            <person name="Li Q."/>
            <person name="Sha Z."/>
            <person name="Zhou H."/>
            <person name="Xie M."/>
            <person name="Yu Q."/>
            <person name="Liu Y."/>
            <person name="Xiang H."/>
            <person name="Wang N."/>
            <person name="Wu K."/>
            <person name="Yang C."/>
            <person name="Zhou Q."/>
            <person name="Liao X."/>
            <person name="Yang L."/>
            <person name="Hu Q."/>
            <person name="Zhang J."/>
            <person name="Meng L."/>
            <person name="Jin L."/>
            <person name="Tian Y."/>
            <person name="Lian J."/>
            <person name="Yang J."/>
            <person name="Miao G."/>
            <person name="Liu S."/>
            <person name="Liang Z."/>
            <person name="Yan F."/>
            <person name="Li Y."/>
            <person name="Sun B."/>
            <person name="Zhang H."/>
            <person name="Zhang J."/>
            <person name="Zhu Y."/>
            <person name="Du M."/>
            <person name="Zhao Y."/>
            <person name="Schartl M."/>
            <person name="Tang Q."/>
            <person name="Wang J."/>
        </authorList>
    </citation>
    <scope>NUCLEOTIDE SEQUENCE</scope>
</reference>
<dbReference type="InterPro" id="IPR036396">
    <property type="entry name" value="Cyt_P450_sf"/>
</dbReference>
<evidence type="ECO:0000256" key="9">
    <source>
        <dbReference type="ARBA" id="ARBA00022792"/>
    </source>
</evidence>
<dbReference type="OMA" id="QVANYAM"/>
<comment type="catalytic activity">
    <reaction evidence="22">
        <text>6 reduced [adrenodoxin] + cholesterol + 3 O2 + 6 H(+) = 4-methylpentanal + pregnenolone + 6 oxidized [adrenodoxin] + 4 H2O</text>
        <dbReference type="Rhea" id="RHEA:35739"/>
        <dbReference type="Rhea" id="RHEA-COMP:9998"/>
        <dbReference type="Rhea" id="RHEA-COMP:9999"/>
        <dbReference type="ChEBI" id="CHEBI:15377"/>
        <dbReference type="ChEBI" id="CHEBI:15378"/>
        <dbReference type="ChEBI" id="CHEBI:15379"/>
        <dbReference type="ChEBI" id="CHEBI:16113"/>
        <dbReference type="ChEBI" id="CHEBI:16581"/>
        <dbReference type="ChEBI" id="CHEBI:17998"/>
        <dbReference type="ChEBI" id="CHEBI:33737"/>
        <dbReference type="ChEBI" id="CHEBI:33738"/>
        <dbReference type="EC" id="1.14.15.6"/>
    </reaction>
</comment>
<evidence type="ECO:0000256" key="11">
    <source>
        <dbReference type="ARBA" id="ARBA00023002"/>
    </source>
</evidence>
<dbReference type="InterPro" id="IPR001128">
    <property type="entry name" value="Cyt_P450"/>
</dbReference>
<keyword evidence="16 22" id="KW-0472">Membrane</keyword>
<dbReference type="Proteomes" id="UP000265120">
    <property type="component" value="Chromosome 6"/>
</dbReference>
<dbReference type="RefSeq" id="XP_008310298.1">
    <property type="nucleotide sequence ID" value="XM_008312076.3"/>
</dbReference>
<evidence type="ECO:0000256" key="1">
    <source>
        <dbReference type="ARBA" id="ARBA00001971"/>
    </source>
</evidence>
<evidence type="ECO:0000256" key="21">
    <source>
        <dbReference type="RuleBase" id="RU000461"/>
    </source>
</evidence>
<dbReference type="EC" id="1.14.15.6" evidence="4 22"/>
<dbReference type="OrthoDB" id="3945418at2759"/>
<dbReference type="UniPathway" id="UPA00229"/>
<keyword evidence="7 20" id="KW-0349">Heme</keyword>
<evidence type="ECO:0000256" key="7">
    <source>
        <dbReference type="ARBA" id="ARBA00022617"/>
    </source>
</evidence>
<organism evidence="23 24">
    <name type="scientific">Cynoglossus semilaevis</name>
    <name type="common">Tongue sole</name>
    <dbReference type="NCBI Taxonomy" id="244447"/>
    <lineage>
        <taxon>Eukaryota</taxon>
        <taxon>Metazoa</taxon>
        <taxon>Chordata</taxon>
        <taxon>Craniata</taxon>
        <taxon>Vertebrata</taxon>
        <taxon>Euteleostomi</taxon>
        <taxon>Actinopterygii</taxon>
        <taxon>Neopterygii</taxon>
        <taxon>Teleostei</taxon>
        <taxon>Neoteleostei</taxon>
        <taxon>Acanthomorphata</taxon>
        <taxon>Carangaria</taxon>
        <taxon>Pleuronectiformes</taxon>
        <taxon>Pleuronectoidei</taxon>
        <taxon>Cynoglossidae</taxon>
        <taxon>Cynoglossinae</taxon>
        <taxon>Cynoglossus</taxon>
    </lineage>
</organism>
<dbReference type="GO" id="GO:0034650">
    <property type="term" value="P:cortisol metabolic process"/>
    <property type="evidence" value="ECO:0007669"/>
    <property type="project" value="TreeGrafter"/>
</dbReference>
<keyword evidence="24" id="KW-1185">Reference proteome</keyword>
<dbReference type="GeneID" id="103380225"/>
<dbReference type="PRINTS" id="PR00463">
    <property type="entry name" value="EP450I"/>
</dbReference>
<reference evidence="23" key="2">
    <citation type="submission" date="2025-08" db="UniProtKB">
        <authorList>
            <consortium name="Ensembl"/>
        </authorList>
    </citation>
    <scope>IDENTIFICATION</scope>
</reference>
<dbReference type="FunFam" id="1.10.630.10:FF:000015">
    <property type="entry name" value="Cholesterol side-chain cleavage enzyme, mitochondrial"/>
    <property type="match status" value="1"/>
</dbReference>
<dbReference type="GeneTree" id="ENSGT00940000158575"/>
<keyword evidence="9" id="KW-0999">Mitochondrion inner membrane</keyword>
<keyword evidence="15 22" id="KW-0496">Mitochondrion</keyword>
<dbReference type="InterPro" id="IPR017972">
    <property type="entry name" value="Cyt_P450_CS"/>
</dbReference>
<dbReference type="STRING" id="244447.ENSCSEP00000010300"/>
<dbReference type="Ensembl" id="ENSCSET00000010423.1">
    <property type="protein sequence ID" value="ENSCSEP00000010300.1"/>
    <property type="gene ID" value="ENSCSEG00000006612.1"/>
</dbReference>
<feature type="binding site" description="axial binding residue" evidence="20">
    <location>
        <position position="441"/>
    </location>
    <ligand>
        <name>heme</name>
        <dbReference type="ChEBI" id="CHEBI:30413"/>
    </ligand>
    <ligandPart>
        <name>Fe</name>
        <dbReference type="ChEBI" id="CHEBI:18248"/>
    </ligandPart>
</feature>
<evidence type="ECO:0000313" key="24">
    <source>
        <dbReference type="Proteomes" id="UP000265120"/>
    </source>
</evidence>
<dbReference type="InterPro" id="IPR002401">
    <property type="entry name" value="Cyt_P450_E_grp-I"/>
</dbReference>
<keyword evidence="17 22" id="KW-1207">Sterol metabolism</keyword>
<evidence type="ECO:0000256" key="10">
    <source>
        <dbReference type="ARBA" id="ARBA00022946"/>
    </source>
</evidence>
<dbReference type="InParanoid" id="A0A3P8VCX4"/>
<dbReference type="GO" id="GO:0008386">
    <property type="term" value="F:cholesterol monooxygenase (side-chain-cleaving) activity"/>
    <property type="evidence" value="ECO:0007669"/>
    <property type="project" value="UniProtKB-EC"/>
</dbReference>
<keyword evidence="14 22" id="KW-0443">Lipid metabolism</keyword>
<dbReference type="SUPFAM" id="SSF48264">
    <property type="entry name" value="Cytochrome P450"/>
    <property type="match status" value="1"/>
</dbReference>
<dbReference type="GO" id="GO:0005743">
    <property type="term" value="C:mitochondrial inner membrane"/>
    <property type="evidence" value="ECO:0007669"/>
    <property type="project" value="UniProtKB-SubCell"/>
</dbReference>
<keyword evidence="18 22" id="KW-0753">Steroid metabolism</keyword>
<dbReference type="GO" id="GO:0020037">
    <property type="term" value="F:heme binding"/>
    <property type="evidence" value="ECO:0007669"/>
    <property type="project" value="InterPro"/>
</dbReference>
<keyword evidence="6 22" id="KW-0153">Cholesterol metabolism</keyword>
<keyword evidence="10 22" id="KW-0809">Transit peptide</keyword>
<dbReference type="InterPro" id="IPR050479">
    <property type="entry name" value="CYP11_CYP27_families"/>
</dbReference>
<comment type="function">
    <text evidence="22">A cytochrome P450 monooxygenase that catalyzes the side-chain hydroxylation and cleavage of cholesterol to pregnenolone, the precursor of most steroid hormones. Catalyzes three sequential oxidation reactions of cholesterol, namely the hydroxylation at C22 followed with the hydroxylation at C20 to yield 20R,22R-hydroxycholesterol that is further cleaved between C20 and C22 to yield the C21-steroid pregnenolone and 4-methylpentanal. Mechanistically, uses molecular oxygen inserting one oxygen atom into a substrate and reducing the second into a water molecule. Two electrons are provided by NADPH via a two-protein mitochondrial transfer system comprising flavoprotein FDXR (adrenodoxin/ferredoxin reductase) and nonheme iron-sulfur protein FDX1 or FDX2 (adrenodoxin/ferredoxin).</text>
</comment>
<dbReference type="Gene3D" id="1.10.630.10">
    <property type="entry name" value="Cytochrome P450"/>
    <property type="match status" value="1"/>
</dbReference>
<evidence type="ECO:0000256" key="2">
    <source>
        <dbReference type="ARBA" id="ARBA00005108"/>
    </source>
</evidence>
<evidence type="ECO:0000256" key="4">
    <source>
        <dbReference type="ARBA" id="ARBA00012764"/>
    </source>
</evidence>
<dbReference type="GO" id="GO:0005506">
    <property type="term" value="F:iron ion binding"/>
    <property type="evidence" value="ECO:0007669"/>
    <property type="project" value="InterPro"/>
</dbReference>
<dbReference type="KEGG" id="csem:103380225"/>
<protein>
    <recommendedName>
        <fullName evidence="5 22">Cholesterol side-chain cleavage enzyme, mitochondrial</fullName>
        <ecNumber evidence="4 22">1.14.15.6</ecNumber>
    </recommendedName>
    <alternativeName>
        <fullName evidence="22">Cholesterol desmolase</fullName>
    </alternativeName>
</protein>
<evidence type="ECO:0000256" key="16">
    <source>
        <dbReference type="ARBA" id="ARBA00023136"/>
    </source>
</evidence>
<evidence type="ECO:0000313" key="23">
    <source>
        <dbReference type="Ensembl" id="ENSCSEP00000010300.1"/>
    </source>
</evidence>
<evidence type="ECO:0000256" key="22">
    <source>
        <dbReference type="RuleBase" id="RU364077"/>
    </source>
</evidence>
<evidence type="ECO:0000256" key="8">
    <source>
        <dbReference type="ARBA" id="ARBA00022723"/>
    </source>
</evidence>
<evidence type="ECO:0000256" key="5">
    <source>
        <dbReference type="ARBA" id="ARBA00019844"/>
    </source>
</evidence>
<dbReference type="PRINTS" id="PR00385">
    <property type="entry name" value="P450"/>
</dbReference>
<dbReference type="GO" id="GO:0071375">
    <property type="term" value="P:cellular response to peptide hormone stimulus"/>
    <property type="evidence" value="ECO:0007669"/>
    <property type="project" value="TreeGrafter"/>
</dbReference>
<evidence type="ECO:0000256" key="20">
    <source>
        <dbReference type="PIRSR" id="PIRSR602401-1"/>
    </source>
</evidence>
<sequence length="497" mass="57393">MVRSSVRYSSSMPMVKQVFSESSGFVRPFREIPGLWKNGVANLYNFWKMDGFKNLHYIMLQNFNTFGPIYREKIGYYDSVNIINPEDAAILFKAEGHYPKRLKVEPWNAYREYRNQKCGVLLKDGEDWRSNRVILNKEVISPKMLENFVPLLDEVGQDFVTRVHKKIQRGGQNKWTTDLSQELFKFALESVSSVLYGERLGLLQDYIDPEAQHFIDCITCMFKTTSPMLYIPPSLLRRIGSKVWKDHVDAWDGIFKHADRCIQNIYRQLRQDTGVVKKYPGVLASLLMLDKLSTEDIKASVTELMAGGVDTTSITLLWTLYELAKHPAIQEDLRAEIAAARAESQGDMLEMLKRIPLVKGALKETLRLHPVAVSLQRYTAEDIIIQNYHIPAGTLVQLGLYAMGRDPKVFPRPEQYQPSRWLKTQVHYFRSLGFGFGPRQCLGRRIAEAEMQLFLIHMLENFRVEKQRHVDVQSTFELILLPDKPILLTLKPLQTSQ</sequence>
<accession>A0A3P8VCX4</accession>
<evidence type="ECO:0000256" key="6">
    <source>
        <dbReference type="ARBA" id="ARBA00022548"/>
    </source>
</evidence>
<evidence type="ECO:0000256" key="18">
    <source>
        <dbReference type="ARBA" id="ARBA00023221"/>
    </source>
</evidence>
<evidence type="ECO:0000256" key="12">
    <source>
        <dbReference type="ARBA" id="ARBA00023004"/>
    </source>
</evidence>
<keyword evidence="8 20" id="KW-0479">Metal-binding</keyword>
<dbReference type="PANTHER" id="PTHR24279:SF3">
    <property type="entry name" value="CHOLESTEROL SIDE-CHAIN CLEAVAGE ENZYME, MITOCHONDRIAL"/>
    <property type="match status" value="1"/>
</dbReference>
<evidence type="ECO:0000256" key="15">
    <source>
        <dbReference type="ARBA" id="ARBA00023128"/>
    </source>
</evidence>
<keyword evidence="13 21" id="KW-0503">Monooxygenase</keyword>
<dbReference type="PROSITE" id="PS00086">
    <property type="entry name" value="CYTOCHROME_P450"/>
    <property type="match status" value="1"/>
</dbReference>
<evidence type="ECO:0000256" key="13">
    <source>
        <dbReference type="ARBA" id="ARBA00023033"/>
    </source>
</evidence>
<dbReference type="GO" id="GO:0006704">
    <property type="term" value="P:glucocorticoid biosynthetic process"/>
    <property type="evidence" value="ECO:0007669"/>
    <property type="project" value="TreeGrafter"/>
</dbReference>
<name>A0A3P8VCX4_CYNSE</name>